<evidence type="ECO:0000313" key="7">
    <source>
        <dbReference type="EMBL" id="QHW30584.1"/>
    </source>
</evidence>
<feature type="domain" description="Penicillin-binding protein dimerisation" evidence="6">
    <location>
        <begin position="65"/>
        <end position="225"/>
    </location>
</feature>
<reference evidence="7 8" key="1">
    <citation type="submission" date="2020-02" db="EMBL/GenBank/DDBJ databases">
        <title>Paenibacillus sp. nov., isolated from rhizosphere soil of tomato.</title>
        <authorList>
            <person name="Weon H.-Y."/>
            <person name="Lee S.A."/>
        </authorList>
    </citation>
    <scope>NUCLEOTIDE SEQUENCE [LARGE SCALE GENOMIC DNA]</scope>
    <source>
        <strain evidence="7 8">14171R-81</strain>
    </source>
</reference>
<keyword evidence="4" id="KW-1133">Transmembrane helix</keyword>
<proteinExistence type="inferred from homology"/>
<comment type="similarity">
    <text evidence="2">Belongs to the transpeptidase family.</text>
</comment>
<evidence type="ECO:0000313" key="8">
    <source>
        <dbReference type="Proteomes" id="UP000479114"/>
    </source>
</evidence>
<dbReference type="Gene3D" id="3.40.710.10">
    <property type="entry name" value="DD-peptidase/beta-lactamase superfamily"/>
    <property type="match status" value="1"/>
</dbReference>
<dbReference type="InterPro" id="IPR036138">
    <property type="entry name" value="PBP_dimer_sf"/>
</dbReference>
<dbReference type="EMBL" id="CP048286">
    <property type="protein sequence ID" value="QHW30584.1"/>
    <property type="molecule type" value="Genomic_DNA"/>
</dbReference>
<dbReference type="InterPro" id="IPR001460">
    <property type="entry name" value="PCN-bd_Tpept"/>
</dbReference>
<keyword evidence="4" id="KW-0812">Transmembrane</keyword>
<evidence type="ECO:0000256" key="2">
    <source>
        <dbReference type="ARBA" id="ARBA00007171"/>
    </source>
</evidence>
<keyword evidence="3 4" id="KW-0472">Membrane</keyword>
<dbReference type="RefSeq" id="WP_162639385.1">
    <property type="nucleotide sequence ID" value="NZ_CP048286.1"/>
</dbReference>
<keyword evidence="8" id="KW-1185">Reference proteome</keyword>
<dbReference type="GO" id="GO:0008658">
    <property type="term" value="F:penicillin binding"/>
    <property type="evidence" value="ECO:0007669"/>
    <property type="project" value="InterPro"/>
</dbReference>
<sequence>MSKEWRRARQRRIFGLVLGMSLILVGMLLRLAWLQLSPAETVSADIAHLKSESVAQRERELVLDSGRGDFFDRNGLALTGETYESLVVFPLQAQSRTRIAGDAADLKALASALHVQPDHLQQWMQTLKEPAFWHRDGERIPLKLSKQQLNAIRPLRLNGVRILPYRSRYPDGITVKHAIGYISQHPELLAVDYDKRLKERTMKLSDQTGGAGLERSLDRLLQGTGPTTVSYFTDGANKPMRGLDWRLTSASNPYYPVRVNTTMDLAIQNKLERYVDAEGLQEGAVVVLDARNADIVAMVSRPQLPQDKPAGSDQDYVNHAVRAATPGSVFKLVTEAAALEAHITSENERFQCNGDYGRYGLHCWKRGGHGELTLQDALAGSCNVVFARLAERMDARTLYVTAEKLGIGEQVGWASEAAFAPFPKPLRLLPEEEGGHVFAPFPISRDGGQLAQTGIGQRDVRISPLQAANLVVTLLNGGVVQEPRLVSDIRYGNGLLLAKLPRQTWPSRYGQIGRQTANAILAGMQAVVDHGTGQSISDGKWSVAGKSGTAQVTWQGKELLNQWFIGYGPLRSPRYAVAVLSENRGLHTSNQATKLFRGVMDVLADGG</sequence>
<dbReference type="InterPro" id="IPR005311">
    <property type="entry name" value="PBP_dimer"/>
</dbReference>
<dbReference type="Gene3D" id="3.90.1310.10">
    <property type="entry name" value="Penicillin-binding protein 2a (Domain 2)"/>
    <property type="match status" value="1"/>
</dbReference>
<evidence type="ECO:0000256" key="3">
    <source>
        <dbReference type="ARBA" id="ARBA00023136"/>
    </source>
</evidence>
<dbReference type="InterPro" id="IPR012338">
    <property type="entry name" value="Beta-lactam/transpept-like"/>
</dbReference>
<dbReference type="GO" id="GO:0071555">
    <property type="term" value="P:cell wall organization"/>
    <property type="evidence" value="ECO:0007669"/>
    <property type="project" value="TreeGrafter"/>
</dbReference>
<dbReference type="PANTHER" id="PTHR30627">
    <property type="entry name" value="PEPTIDOGLYCAN D,D-TRANSPEPTIDASE"/>
    <property type="match status" value="1"/>
</dbReference>
<protein>
    <submittedName>
        <fullName evidence="7">Penicillin-binding protein 2</fullName>
    </submittedName>
</protein>
<dbReference type="Pfam" id="PF00905">
    <property type="entry name" value="Transpeptidase"/>
    <property type="match status" value="1"/>
</dbReference>
<name>A0A6C0NWI7_9BACL</name>
<dbReference type="AlphaFoldDB" id="A0A6C0NWI7"/>
<dbReference type="PANTHER" id="PTHR30627:SF24">
    <property type="entry name" value="PENICILLIN-BINDING PROTEIN 4B"/>
    <property type="match status" value="1"/>
</dbReference>
<dbReference type="Proteomes" id="UP000479114">
    <property type="component" value="Chromosome"/>
</dbReference>
<dbReference type="GO" id="GO:0071972">
    <property type="term" value="F:peptidoglycan L,D-transpeptidase activity"/>
    <property type="evidence" value="ECO:0007669"/>
    <property type="project" value="TreeGrafter"/>
</dbReference>
<accession>A0A6C0NWI7</accession>
<evidence type="ECO:0000259" key="5">
    <source>
        <dbReference type="Pfam" id="PF00905"/>
    </source>
</evidence>
<evidence type="ECO:0000256" key="4">
    <source>
        <dbReference type="SAM" id="Phobius"/>
    </source>
</evidence>
<dbReference type="KEGG" id="prz:GZH47_06775"/>
<dbReference type="GO" id="GO:0005886">
    <property type="term" value="C:plasma membrane"/>
    <property type="evidence" value="ECO:0007669"/>
    <property type="project" value="TreeGrafter"/>
</dbReference>
<dbReference type="SUPFAM" id="SSF56601">
    <property type="entry name" value="beta-lactamase/transpeptidase-like"/>
    <property type="match status" value="1"/>
</dbReference>
<dbReference type="Pfam" id="PF03717">
    <property type="entry name" value="PBP_dimer"/>
    <property type="match status" value="1"/>
</dbReference>
<comment type="subcellular location">
    <subcellularLocation>
        <location evidence="1">Membrane</location>
    </subcellularLocation>
</comment>
<evidence type="ECO:0000259" key="6">
    <source>
        <dbReference type="Pfam" id="PF03717"/>
    </source>
</evidence>
<feature type="domain" description="Penicillin-binding protein transpeptidase" evidence="5">
    <location>
        <begin position="283"/>
        <end position="600"/>
    </location>
</feature>
<evidence type="ECO:0000256" key="1">
    <source>
        <dbReference type="ARBA" id="ARBA00004370"/>
    </source>
</evidence>
<organism evidence="7 8">
    <name type="scientific">Paenibacillus rhizovicinus</name>
    <dbReference type="NCBI Taxonomy" id="2704463"/>
    <lineage>
        <taxon>Bacteria</taxon>
        <taxon>Bacillati</taxon>
        <taxon>Bacillota</taxon>
        <taxon>Bacilli</taxon>
        <taxon>Bacillales</taxon>
        <taxon>Paenibacillaceae</taxon>
        <taxon>Paenibacillus</taxon>
    </lineage>
</organism>
<dbReference type="SUPFAM" id="SSF56519">
    <property type="entry name" value="Penicillin binding protein dimerisation domain"/>
    <property type="match status" value="1"/>
</dbReference>
<feature type="transmembrane region" description="Helical" evidence="4">
    <location>
        <begin position="12"/>
        <end position="33"/>
    </location>
</feature>
<dbReference type="InterPro" id="IPR050515">
    <property type="entry name" value="Beta-lactam/transpept"/>
</dbReference>
<gene>
    <name evidence="7" type="ORF">GZH47_06775</name>
</gene>